<comment type="caution">
    <text evidence="2">The sequence shown here is derived from an EMBL/GenBank/DDBJ whole genome shotgun (WGS) entry which is preliminary data.</text>
</comment>
<dbReference type="Gene3D" id="3.10.450.50">
    <property type="match status" value="1"/>
</dbReference>
<dbReference type="PIRSF" id="PIRSF004649">
    <property type="entry name" value="MlaC"/>
    <property type="match status" value="1"/>
</dbReference>
<dbReference type="Pfam" id="PF05494">
    <property type="entry name" value="MlaC"/>
    <property type="match status" value="1"/>
</dbReference>
<dbReference type="Gene3D" id="1.10.10.640">
    <property type="entry name" value="phospholipid-binding protein"/>
    <property type="match status" value="1"/>
</dbReference>
<dbReference type="InterPro" id="IPR008869">
    <property type="entry name" value="MlaC/ttg2D"/>
</dbReference>
<protein>
    <submittedName>
        <fullName evidence="2">ABC transporter substrate-binding protein</fullName>
    </submittedName>
</protein>
<dbReference type="AlphaFoldDB" id="A0A853GQG9"/>
<dbReference type="Proteomes" id="UP000554144">
    <property type="component" value="Unassembled WGS sequence"/>
</dbReference>
<feature type="signal peptide" evidence="1">
    <location>
        <begin position="1"/>
        <end position="36"/>
    </location>
</feature>
<organism evidence="2 3">
    <name type="scientific">Pollutimonas harenae</name>
    <dbReference type="NCBI Taxonomy" id="657015"/>
    <lineage>
        <taxon>Bacteria</taxon>
        <taxon>Pseudomonadati</taxon>
        <taxon>Pseudomonadota</taxon>
        <taxon>Betaproteobacteria</taxon>
        <taxon>Burkholderiales</taxon>
        <taxon>Alcaligenaceae</taxon>
        <taxon>Pollutimonas</taxon>
    </lineage>
</organism>
<keyword evidence="1" id="KW-0732">Signal</keyword>
<feature type="chain" id="PRO_5032379327" evidence="1">
    <location>
        <begin position="37"/>
        <end position="219"/>
    </location>
</feature>
<accession>A0A853GQG9</accession>
<keyword evidence="3" id="KW-1185">Reference proteome</keyword>
<dbReference type="OrthoDB" id="9798905at2"/>
<gene>
    <name evidence="2" type="ORF">H0A62_02085</name>
</gene>
<reference evidence="2 3" key="1">
    <citation type="submission" date="2020-07" db="EMBL/GenBank/DDBJ databases">
        <title>Taxonomic revisions and descriptions of new bacterial species based on genomic comparisons in the high-G+C-content subgroup of the family Alcaligenaceae.</title>
        <authorList>
            <person name="Szabo A."/>
            <person name="Felfoldi T."/>
        </authorList>
    </citation>
    <scope>NUCLEOTIDE SEQUENCE [LARGE SCALE GENOMIC DNA]</scope>
    <source>
        <strain evidence="2 3">DSM 25667</strain>
    </source>
</reference>
<evidence type="ECO:0000313" key="3">
    <source>
        <dbReference type="Proteomes" id="UP000554144"/>
    </source>
</evidence>
<dbReference type="EMBL" id="JACCEV010000001">
    <property type="protein sequence ID" value="NYT84381.1"/>
    <property type="molecule type" value="Genomic_DNA"/>
</dbReference>
<dbReference type="PANTHER" id="PTHR36573:SF1">
    <property type="entry name" value="INTERMEMBRANE PHOSPHOLIPID TRANSPORT SYSTEM BINDING PROTEIN MLAC"/>
    <property type="match status" value="1"/>
</dbReference>
<proteinExistence type="predicted"/>
<dbReference type="PANTHER" id="PTHR36573">
    <property type="entry name" value="INTERMEMBRANE PHOSPHOLIPID TRANSPORT SYSTEM BINDING PROTEIN MLAC"/>
    <property type="match status" value="1"/>
</dbReference>
<sequence length="219" mass="24304">MLNLSFIRPDTLNWQRLMAAALLAISALVLSVPAMAQNKVDPQAAPNDFVQAVADNALEEVKKNKSVQSGDLSSINQVIDEFVLPYVNFEKTTRLAAGRHWRQATPQQKQDLVQAFKGTLIRTYSGALSNVDQQSTIKMMPFRGDASADDVVVRSALTQSNGPAVNVDYRLEKTPQGWKIYDLNVENIWLIQNYRNQFAQQISQNGIDGLIAALNRSGK</sequence>
<evidence type="ECO:0000313" key="2">
    <source>
        <dbReference type="EMBL" id="NYT84381.1"/>
    </source>
</evidence>
<name>A0A853GQG9_9BURK</name>
<evidence type="ECO:0000256" key="1">
    <source>
        <dbReference type="SAM" id="SignalP"/>
    </source>
</evidence>